<dbReference type="Proteomes" id="UP001428290">
    <property type="component" value="Unassembled WGS sequence"/>
</dbReference>
<dbReference type="SMART" id="SM00387">
    <property type="entry name" value="HATPase_c"/>
    <property type="match status" value="1"/>
</dbReference>
<evidence type="ECO:0000256" key="5">
    <source>
        <dbReference type="ARBA" id="ARBA00022777"/>
    </source>
</evidence>
<evidence type="ECO:0000256" key="7">
    <source>
        <dbReference type="SAM" id="Coils"/>
    </source>
</evidence>
<dbReference type="EMBL" id="BAABRU010000012">
    <property type="protein sequence ID" value="GAA5529589.1"/>
    <property type="molecule type" value="Genomic_DNA"/>
</dbReference>
<feature type="domain" description="Histidine kinase" evidence="9">
    <location>
        <begin position="326"/>
        <end position="527"/>
    </location>
</feature>
<dbReference type="PANTHER" id="PTHR44936:SF10">
    <property type="entry name" value="SENSOR PROTEIN RSTB"/>
    <property type="match status" value="1"/>
</dbReference>
<dbReference type="PANTHER" id="PTHR44936">
    <property type="entry name" value="SENSOR PROTEIN CREC"/>
    <property type="match status" value="1"/>
</dbReference>
<keyword evidence="5" id="KW-0418">Kinase</keyword>
<dbReference type="InterPro" id="IPR036890">
    <property type="entry name" value="HATPase_C_sf"/>
</dbReference>
<protein>
    <recommendedName>
        <fullName evidence="2">histidine kinase</fullName>
        <ecNumber evidence="2">2.7.13.3</ecNumber>
    </recommendedName>
</protein>
<accession>A0ABP9X2I3</accession>
<keyword evidence="11" id="KW-1185">Reference proteome</keyword>
<evidence type="ECO:0000256" key="3">
    <source>
        <dbReference type="ARBA" id="ARBA00022679"/>
    </source>
</evidence>
<evidence type="ECO:0000256" key="6">
    <source>
        <dbReference type="ARBA" id="ARBA00022840"/>
    </source>
</evidence>
<feature type="transmembrane region" description="Helical" evidence="8">
    <location>
        <begin position="99"/>
        <end position="118"/>
    </location>
</feature>
<keyword evidence="8" id="KW-1133">Transmembrane helix</keyword>
<feature type="transmembrane region" description="Helical" evidence="8">
    <location>
        <begin position="68"/>
        <end position="87"/>
    </location>
</feature>
<evidence type="ECO:0000256" key="4">
    <source>
        <dbReference type="ARBA" id="ARBA00022741"/>
    </source>
</evidence>
<dbReference type="Pfam" id="PF02518">
    <property type="entry name" value="HATPase_c"/>
    <property type="match status" value="1"/>
</dbReference>
<evidence type="ECO:0000313" key="11">
    <source>
        <dbReference type="Proteomes" id="UP001428290"/>
    </source>
</evidence>
<dbReference type="EC" id="2.7.13.3" evidence="2"/>
<sequence length="530" mass="59177">MHERWNRLLYSRWWYAAALLYLAAALLWPALGKRSAPISRLVEVIILLVCVGRFWLPAIQRPYSALAKGWRILAVQWGMLAFYRGLGGSLTSIKGLSQVVLPIIIYVPTVVMAGAFFVSLPFSQRRRSSIVLDWFALSVGLMIITTIAIRQVVPNVAWYDGLFVGADLSLLYALDLIRQQQPQRWQQLFRQLSSGILALSLVDLAWIFDRSKLVVLPIGALYCVAWLILAHAAAIHPNASSPRSDQLAIDTFAKRSIPYVILLGGLAFTIATGELNFALLLLPLFLLRISVEMSEAQQLSLRLEQARREATHARDEAEFLRELLRSSIHDLRSPIDGATGLINVLELQPQRPQLWTLLRVQIEDIGQQMHDLLDIARAQTKAMLQQTPVDLAELCCAETARLEASAAFAQKTNKPQIQLNIQNLQVHTNQRLLGRVIYNLLKNSLDHGGEQICLIVEIHAEQINLIIHDNGVGFPQHVLDLAPSNSDGRGYGFGLRGVLANLSLIGAKLQLENRQGAWACIQLPAYQPSF</sequence>
<feature type="transmembrane region" description="Helical" evidence="8">
    <location>
        <begin position="130"/>
        <end position="150"/>
    </location>
</feature>
<dbReference type="InterPro" id="IPR003594">
    <property type="entry name" value="HATPase_dom"/>
</dbReference>
<keyword evidence="7" id="KW-0175">Coiled coil</keyword>
<evidence type="ECO:0000256" key="1">
    <source>
        <dbReference type="ARBA" id="ARBA00000085"/>
    </source>
</evidence>
<feature type="transmembrane region" description="Helical" evidence="8">
    <location>
        <begin position="214"/>
        <end position="235"/>
    </location>
</feature>
<keyword evidence="3" id="KW-0808">Transferase</keyword>
<name>A0ABP9X2I3_9CHLR</name>
<feature type="transmembrane region" description="Helical" evidence="8">
    <location>
        <begin position="12"/>
        <end position="31"/>
    </location>
</feature>
<evidence type="ECO:0000259" key="9">
    <source>
        <dbReference type="PROSITE" id="PS50109"/>
    </source>
</evidence>
<comment type="caution">
    <text evidence="10">The sequence shown here is derived from an EMBL/GenBank/DDBJ whole genome shotgun (WGS) entry which is preliminary data.</text>
</comment>
<dbReference type="InterPro" id="IPR036097">
    <property type="entry name" value="HisK_dim/P_sf"/>
</dbReference>
<gene>
    <name evidence="10" type="primary">sasA_21</name>
    <name evidence="10" type="ORF">Hgul01_03401</name>
</gene>
<dbReference type="Gene3D" id="1.10.287.130">
    <property type="match status" value="1"/>
</dbReference>
<dbReference type="Gene3D" id="3.30.565.10">
    <property type="entry name" value="Histidine kinase-like ATPase, C-terminal domain"/>
    <property type="match status" value="1"/>
</dbReference>
<feature type="coiled-coil region" evidence="7">
    <location>
        <begin position="289"/>
        <end position="323"/>
    </location>
</feature>
<dbReference type="InterPro" id="IPR050980">
    <property type="entry name" value="2C_sensor_his_kinase"/>
</dbReference>
<dbReference type="RefSeq" id="WP_345723197.1">
    <property type="nucleotide sequence ID" value="NZ_BAABRU010000012.1"/>
</dbReference>
<evidence type="ECO:0000256" key="2">
    <source>
        <dbReference type="ARBA" id="ARBA00012438"/>
    </source>
</evidence>
<dbReference type="InterPro" id="IPR005467">
    <property type="entry name" value="His_kinase_dom"/>
</dbReference>
<keyword evidence="6" id="KW-0067">ATP-binding</keyword>
<dbReference type="SUPFAM" id="SSF55874">
    <property type="entry name" value="ATPase domain of HSP90 chaperone/DNA topoisomerase II/histidine kinase"/>
    <property type="match status" value="1"/>
</dbReference>
<keyword evidence="4" id="KW-0547">Nucleotide-binding</keyword>
<organism evidence="10 11">
    <name type="scientific">Herpetosiphon gulosus</name>
    <dbReference type="NCBI Taxonomy" id="1973496"/>
    <lineage>
        <taxon>Bacteria</taxon>
        <taxon>Bacillati</taxon>
        <taxon>Chloroflexota</taxon>
        <taxon>Chloroflexia</taxon>
        <taxon>Herpetosiphonales</taxon>
        <taxon>Herpetosiphonaceae</taxon>
        <taxon>Herpetosiphon</taxon>
    </lineage>
</organism>
<keyword evidence="8" id="KW-0472">Membrane</keyword>
<keyword evidence="8" id="KW-0812">Transmembrane</keyword>
<evidence type="ECO:0000313" key="10">
    <source>
        <dbReference type="EMBL" id="GAA5529589.1"/>
    </source>
</evidence>
<feature type="transmembrane region" description="Helical" evidence="8">
    <location>
        <begin position="37"/>
        <end position="56"/>
    </location>
</feature>
<dbReference type="PROSITE" id="PS50109">
    <property type="entry name" value="HIS_KIN"/>
    <property type="match status" value="1"/>
</dbReference>
<comment type="catalytic activity">
    <reaction evidence="1">
        <text>ATP + protein L-histidine = ADP + protein N-phospho-L-histidine.</text>
        <dbReference type="EC" id="2.7.13.3"/>
    </reaction>
</comment>
<proteinExistence type="predicted"/>
<reference evidence="10 11" key="1">
    <citation type="submission" date="2024-02" db="EMBL/GenBank/DDBJ databases">
        <title>Herpetosiphon gulosus NBRC 112829.</title>
        <authorList>
            <person name="Ichikawa N."/>
            <person name="Katano-Makiyama Y."/>
            <person name="Hidaka K."/>
        </authorList>
    </citation>
    <scope>NUCLEOTIDE SEQUENCE [LARGE SCALE GENOMIC DNA]</scope>
    <source>
        <strain evidence="10 11">NBRC 112829</strain>
    </source>
</reference>
<feature type="transmembrane region" description="Helical" evidence="8">
    <location>
        <begin position="256"/>
        <end position="286"/>
    </location>
</feature>
<evidence type="ECO:0000256" key="8">
    <source>
        <dbReference type="SAM" id="Phobius"/>
    </source>
</evidence>
<dbReference type="SUPFAM" id="SSF47384">
    <property type="entry name" value="Homodimeric domain of signal transducing histidine kinase"/>
    <property type="match status" value="1"/>
</dbReference>